<reference evidence="2 3" key="1">
    <citation type="submission" date="2013-07" db="EMBL/GenBank/DDBJ databases">
        <title>The Genome Sequence of Kwoniella mangroviensis CBS10435.</title>
        <authorList>
            <consortium name="The Broad Institute Genome Sequencing Platform"/>
            <person name="Cuomo C."/>
            <person name="Litvintseva A."/>
            <person name="Chen Y."/>
            <person name="Heitman J."/>
            <person name="Sun S."/>
            <person name="Springer D."/>
            <person name="Dromer F."/>
            <person name="Young S.K."/>
            <person name="Zeng Q."/>
            <person name="Gargeya S."/>
            <person name="Fitzgerald M."/>
            <person name="Abouelleil A."/>
            <person name="Alvarado L."/>
            <person name="Berlin A.M."/>
            <person name="Chapman S.B."/>
            <person name="Dewar J."/>
            <person name="Goldberg J."/>
            <person name="Griggs A."/>
            <person name="Gujja S."/>
            <person name="Hansen M."/>
            <person name="Howarth C."/>
            <person name="Imamovic A."/>
            <person name="Larimer J."/>
            <person name="McCowan C."/>
            <person name="Murphy C."/>
            <person name="Pearson M."/>
            <person name="Priest M."/>
            <person name="Roberts A."/>
            <person name="Saif S."/>
            <person name="Shea T."/>
            <person name="Sykes S."/>
            <person name="Wortman J."/>
            <person name="Nusbaum C."/>
            <person name="Birren B."/>
        </authorList>
    </citation>
    <scope>NUCLEOTIDE SEQUENCE [LARGE SCALE GENOMIC DNA]</scope>
    <source>
        <strain evidence="2 3">CBS 10435</strain>
    </source>
</reference>
<evidence type="ECO:0000256" key="1">
    <source>
        <dbReference type="SAM" id="MobiDB-lite"/>
    </source>
</evidence>
<dbReference type="AlphaFoldDB" id="A0A1B9II08"/>
<feature type="region of interest" description="Disordered" evidence="1">
    <location>
        <begin position="247"/>
        <end position="269"/>
    </location>
</feature>
<reference evidence="3" key="2">
    <citation type="submission" date="2013-12" db="EMBL/GenBank/DDBJ databases">
        <title>Evolution of pathogenesis and genome organization in the Tremellales.</title>
        <authorList>
            <person name="Cuomo C."/>
            <person name="Litvintseva A."/>
            <person name="Heitman J."/>
            <person name="Chen Y."/>
            <person name="Sun S."/>
            <person name="Springer D."/>
            <person name="Dromer F."/>
            <person name="Young S."/>
            <person name="Zeng Q."/>
            <person name="Chapman S."/>
            <person name="Gujja S."/>
            <person name="Saif S."/>
            <person name="Birren B."/>
        </authorList>
    </citation>
    <scope>NUCLEOTIDE SEQUENCE [LARGE SCALE GENOMIC DNA]</scope>
    <source>
        <strain evidence="3">CBS 10435</strain>
    </source>
</reference>
<evidence type="ECO:0000313" key="2">
    <source>
        <dbReference type="EMBL" id="OCF55113.1"/>
    </source>
</evidence>
<dbReference type="Proteomes" id="UP000092583">
    <property type="component" value="Unassembled WGS sequence"/>
</dbReference>
<keyword evidence="3" id="KW-1185">Reference proteome</keyword>
<protein>
    <submittedName>
        <fullName evidence="2">Uncharacterized protein</fullName>
    </submittedName>
</protein>
<gene>
    <name evidence="2" type="ORF">L486_07224</name>
</gene>
<name>A0A1B9II08_9TREE</name>
<dbReference type="EMBL" id="KI669467">
    <property type="protein sequence ID" value="OCF55113.1"/>
    <property type="molecule type" value="Genomic_DNA"/>
</dbReference>
<proteinExistence type="predicted"/>
<feature type="compositionally biased region" description="Basic and acidic residues" evidence="1">
    <location>
        <begin position="247"/>
        <end position="266"/>
    </location>
</feature>
<evidence type="ECO:0000313" key="3">
    <source>
        <dbReference type="Proteomes" id="UP000092583"/>
    </source>
</evidence>
<organism evidence="2 3">
    <name type="scientific">Kwoniella mangroviensis CBS 10435</name>
    <dbReference type="NCBI Taxonomy" id="1331196"/>
    <lineage>
        <taxon>Eukaryota</taxon>
        <taxon>Fungi</taxon>
        <taxon>Dikarya</taxon>
        <taxon>Basidiomycota</taxon>
        <taxon>Agaricomycotina</taxon>
        <taxon>Tremellomycetes</taxon>
        <taxon>Tremellales</taxon>
        <taxon>Cryptococcaceae</taxon>
        <taxon>Kwoniella</taxon>
    </lineage>
</organism>
<accession>A0A1B9II08</accession>
<sequence>MDLSSASAPSSVITGYNTRWSKPRGVSVPRFLQYITRIAKSSTLYEDRMEAGFHKFPGTRSHLRIGEGATTQSTTYQPEMMFYGFTIPIYTRPGLSDEERYLEGSIKGFLLDEMIAMADNHNHPNMKESLQSYKQKDRDQNLRYAHFLVYHKVASKLQHDHRCEKTNCLGHMHFDPEDEEVIDCATTLRSGKYKCNSDANLWDEDPVNSEVINEILSQEPAIGNYRIFDPDYGKSLIERSVHLYRPDLDPEGQEHYDDESDSVREEDPNEMEVSKRWFANYKKIVYPFDAHACCEHTHQA</sequence>